<keyword evidence="1" id="KW-0472">Membrane</keyword>
<gene>
    <name evidence="2" type="ORF">Q4T40_16500</name>
</gene>
<name>A0ABU3P1D3_9FIRM</name>
<sequence>MATTTKIQLALLTVAVLAGVFSVVCVKKYNSKYVEGCIFAAVVAVGLAIMLGIG</sequence>
<evidence type="ECO:0000313" key="2">
    <source>
        <dbReference type="EMBL" id="MDT8902843.1"/>
    </source>
</evidence>
<dbReference type="EMBL" id="JAUOZS010000001">
    <property type="protein sequence ID" value="MDT8902843.1"/>
    <property type="molecule type" value="Genomic_DNA"/>
</dbReference>
<keyword evidence="1" id="KW-0812">Transmembrane</keyword>
<feature type="transmembrane region" description="Helical" evidence="1">
    <location>
        <begin position="32"/>
        <end position="53"/>
    </location>
</feature>
<reference evidence="2 3" key="1">
    <citation type="submission" date="2023-07" db="EMBL/GenBank/DDBJ databases">
        <title>The novel representative of Negativicutes class, Anaeroselena agilis gen. nov. sp. nov.</title>
        <authorList>
            <person name="Prokofeva M.I."/>
            <person name="Elcheninov A.G."/>
            <person name="Klyukina A."/>
            <person name="Kublanov I.V."/>
            <person name="Frolov E.N."/>
            <person name="Podosokorskaya O.A."/>
        </authorList>
    </citation>
    <scope>NUCLEOTIDE SEQUENCE [LARGE SCALE GENOMIC DNA]</scope>
    <source>
        <strain evidence="2 3">4137-cl</strain>
    </source>
</reference>
<accession>A0ABU3P1D3</accession>
<dbReference type="Proteomes" id="UP001254848">
    <property type="component" value="Unassembled WGS sequence"/>
</dbReference>
<protein>
    <submittedName>
        <fullName evidence="2">Uncharacterized protein</fullName>
    </submittedName>
</protein>
<dbReference type="RefSeq" id="WP_413781312.1">
    <property type="nucleotide sequence ID" value="NZ_JAUOZS010000001.1"/>
</dbReference>
<organism evidence="2 3">
    <name type="scientific">Anaeroselena agilis</name>
    <dbReference type="NCBI Taxonomy" id="3063788"/>
    <lineage>
        <taxon>Bacteria</taxon>
        <taxon>Bacillati</taxon>
        <taxon>Bacillota</taxon>
        <taxon>Negativicutes</taxon>
        <taxon>Acetonemataceae</taxon>
        <taxon>Anaeroselena</taxon>
    </lineage>
</organism>
<evidence type="ECO:0000313" key="3">
    <source>
        <dbReference type="Proteomes" id="UP001254848"/>
    </source>
</evidence>
<keyword evidence="1" id="KW-1133">Transmembrane helix</keyword>
<proteinExistence type="predicted"/>
<comment type="caution">
    <text evidence="2">The sequence shown here is derived from an EMBL/GenBank/DDBJ whole genome shotgun (WGS) entry which is preliminary data.</text>
</comment>
<evidence type="ECO:0000256" key="1">
    <source>
        <dbReference type="SAM" id="Phobius"/>
    </source>
</evidence>
<keyword evidence="3" id="KW-1185">Reference proteome</keyword>